<dbReference type="Proteomes" id="UP001234178">
    <property type="component" value="Unassembled WGS sequence"/>
</dbReference>
<name>A0ABQ9ZAI1_9CRUS</name>
<reference evidence="1 2" key="1">
    <citation type="journal article" date="2023" name="Nucleic Acids Res.">
        <title>The hologenome of Daphnia magna reveals possible DNA methylation and microbiome-mediated evolution of the host genome.</title>
        <authorList>
            <person name="Chaturvedi A."/>
            <person name="Li X."/>
            <person name="Dhandapani V."/>
            <person name="Marshall H."/>
            <person name="Kissane S."/>
            <person name="Cuenca-Cambronero M."/>
            <person name="Asole G."/>
            <person name="Calvet F."/>
            <person name="Ruiz-Romero M."/>
            <person name="Marangio P."/>
            <person name="Guigo R."/>
            <person name="Rago D."/>
            <person name="Mirbahai L."/>
            <person name="Eastwood N."/>
            <person name="Colbourne J.K."/>
            <person name="Zhou J."/>
            <person name="Mallon E."/>
            <person name="Orsini L."/>
        </authorList>
    </citation>
    <scope>NUCLEOTIDE SEQUENCE [LARGE SCALE GENOMIC DNA]</scope>
    <source>
        <strain evidence="1">LRV0_1</strain>
    </source>
</reference>
<evidence type="ECO:0000313" key="2">
    <source>
        <dbReference type="Proteomes" id="UP001234178"/>
    </source>
</evidence>
<gene>
    <name evidence="1" type="ORF">OUZ56_019048</name>
</gene>
<dbReference type="EMBL" id="JAOYFB010000003">
    <property type="protein sequence ID" value="KAK4009905.1"/>
    <property type="molecule type" value="Genomic_DNA"/>
</dbReference>
<evidence type="ECO:0000313" key="1">
    <source>
        <dbReference type="EMBL" id="KAK4009905.1"/>
    </source>
</evidence>
<accession>A0ABQ9ZAI1</accession>
<organism evidence="1 2">
    <name type="scientific">Daphnia magna</name>
    <dbReference type="NCBI Taxonomy" id="35525"/>
    <lineage>
        <taxon>Eukaryota</taxon>
        <taxon>Metazoa</taxon>
        <taxon>Ecdysozoa</taxon>
        <taxon>Arthropoda</taxon>
        <taxon>Crustacea</taxon>
        <taxon>Branchiopoda</taxon>
        <taxon>Diplostraca</taxon>
        <taxon>Cladocera</taxon>
        <taxon>Anomopoda</taxon>
        <taxon>Daphniidae</taxon>
        <taxon>Daphnia</taxon>
    </lineage>
</organism>
<keyword evidence="2" id="KW-1185">Reference proteome</keyword>
<protein>
    <submittedName>
        <fullName evidence="1">Uncharacterized protein</fullName>
    </submittedName>
</protein>
<comment type="caution">
    <text evidence="1">The sequence shown here is derived from an EMBL/GenBank/DDBJ whole genome shotgun (WGS) entry which is preliminary data.</text>
</comment>
<proteinExistence type="predicted"/>
<sequence length="64" mass="7243">MWGELRFGQPKLGPDGNGYAHRSQHLIYKTGAQHKNVGHIATLHSLAWVYNNSNNNKKGERRTS</sequence>